<dbReference type="SUPFAM" id="SSF53335">
    <property type="entry name" value="S-adenosyl-L-methionine-dependent methyltransferases"/>
    <property type="match status" value="1"/>
</dbReference>
<reference evidence="2" key="1">
    <citation type="submission" date="2024-05" db="EMBL/GenBank/DDBJ databases">
        <title>Genome sequencing of novel strain.</title>
        <authorList>
            <person name="Ganbat D."/>
            <person name="Ganbat S."/>
            <person name="Lee S.-J."/>
        </authorList>
    </citation>
    <scope>NUCLEOTIDE SEQUENCE</scope>
    <source>
        <strain evidence="2">SMD15-11</strain>
    </source>
</reference>
<dbReference type="PANTHER" id="PTHR45036:SF1">
    <property type="entry name" value="METHYLTRANSFERASE LIKE 7A"/>
    <property type="match status" value="1"/>
</dbReference>
<organism evidence="2">
    <name type="scientific">Thermohahella caldifontis</name>
    <dbReference type="NCBI Taxonomy" id="3142973"/>
    <lineage>
        <taxon>Bacteria</taxon>
        <taxon>Pseudomonadati</taxon>
        <taxon>Pseudomonadota</taxon>
        <taxon>Gammaproteobacteria</taxon>
        <taxon>Oceanospirillales</taxon>
        <taxon>Hahellaceae</taxon>
        <taxon>Thermohahella</taxon>
    </lineage>
</organism>
<gene>
    <name evidence="2" type="ORF">AAIA72_10880</name>
</gene>
<name>A0AB39UTC4_9GAMM</name>
<dbReference type="Pfam" id="PF08241">
    <property type="entry name" value="Methyltransf_11"/>
    <property type="match status" value="1"/>
</dbReference>
<accession>A0AB39UTC4</accession>
<keyword evidence="2" id="KW-0808">Transferase</keyword>
<dbReference type="InterPro" id="IPR013216">
    <property type="entry name" value="Methyltransf_11"/>
</dbReference>
<feature type="domain" description="Methyltransferase type 11" evidence="1">
    <location>
        <begin position="38"/>
        <end position="133"/>
    </location>
</feature>
<dbReference type="EC" id="2.1.1.-" evidence="2"/>
<dbReference type="KEGG" id="tcd:AAIA72_10880"/>
<protein>
    <submittedName>
        <fullName evidence="2">Class I SAM-dependent methyltransferase</fullName>
        <ecNumber evidence="2">2.1.1.-</ecNumber>
    </submittedName>
</protein>
<dbReference type="RefSeq" id="WP_369600343.1">
    <property type="nucleotide sequence ID" value="NZ_CP154858.1"/>
</dbReference>
<dbReference type="PANTHER" id="PTHR45036">
    <property type="entry name" value="METHYLTRANSFERASE LIKE 7B"/>
    <property type="match status" value="1"/>
</dbReference>
<dbReference type="InterPro" id="IPR052356">
    <property type="entry name" value="Thiol_S-MT"/>
</dbReference>
<evidence type="ECO:0000313" key="2">
    <source>
        <dbReference type="EMBL" id="XDT71308.1"/>
    </source>
</evidence>
<keyword evidence="2" id="KW-0489">Methyltransferase</keyword>
<evidence type="ECO:0000259" key="1">
    <source>
        <dbReference type="Pfam" id="PF08241"/>
    </source>
</evidence>
<dbReference type="InterPro" id="IPR029063">
    <property type="entry name" value="SAM-dependent_MTases_sf"/>
</dbReference>
<dbReference type="EMBL" id="CP154858">
    <property type="protein sequence ID" value="XDT71308.1"/>
    <property type="molecule type" value="Genomic_DNA"/>
</dbReference>
<dbReference type="GO" id="GO:0032259">
    <property type="term" value="P:methylation"/>
    <property type="evidence" value="ECO:0007669"/>
    <property type="project" value="UniProtKB-KW"/>
</dbReference>
<dbReference type="CDD" id="cd02440">
    <property type="entry name" value="AdoMet_MTases"/>
    <property type="match status" value="1"/>
</dbReference>
<proteinExistence type="predicted"/>
<dbReference type="GO" id="GO:0008757">
    <property type="term" value="F:S-adenosylmethionine-dependent methyltransferase activity"/>
    <property type="evidence" value="ECO:0007669"/>
    <property type="project" value="InterPro"/>
</dbReference>
<dbReference type="Gene3D" id="3.40.50.150">
    <property type="entry name" value="Vaccinia Virus protein VP39"/>
    <property type="match status" value="1"/>
</dbReference>
<dbReference type="AlphaFoldDB" id="A0AB39UTC4"/>
<sequence>MSWYRTHVFPWILDKAMSLPSLASLRQATLAAAEGRVLEVGVGTGLNFPWYPRTVQQVTAIDVNPGVVERARHRLSQAPVPVEIEIVDGQSLPMEDHQFDTLVLTWTLCSIQDADRALQEFRRVLKPGGRVLFVEHGLADSPGVVRWQHRLTPVQKCLADGCHLNRDITGLLTRNGFDIRQESRFYLSGVPRTHGFMYQGIAVNG</sequence>